<sequence>MVELAEEMTTVEQKTTAEPEAPMEEPAVEESMMEPADSHPKGLRTLHFLPEDEGRGVADPLGGMDRNHPDGGGEDGGEGWRQHLRTQTCVSDLFYSKLVSIYQKWSKEGTVVNRRQGHGRPRLTDARGERRLARGV</sequence>
<feature type="compositionally biased region" description="Basic and acidic residues" evidence="1">
    <location>
        <begin position="122"/>
        <end position="136"/>
    </location>
</feature>
<feature type="region of interest" description="Disordered" evidence="1">
    <location>
        <begin position="113"/>
        <end position="136"/>
    </location>
</feature>
<dbReference type="EMBL" id="RJVU01068486">
    <property type="protein sequence ID" value="ROI79368.1"/>
    <property type="molecule type" value="Genomic_DNA"/>
</dbReference>
<evidence type="ECO:0000256" key="1">
    <source>
        <dbReference type="SAM" id="MobiDB-lite"/>
    </source>
</evidence>
<dbReference type="OrthoDB" id="10045182at2759"/>
<gene>
    <name evidence="2" type="ORF">DPX16_7256</name>
</gene>
<feature type="region of interest" description="Disordered" evidence="1">
    <location>
        <begin position="1"/>
        <end position="82"/>
    </location>
</feature>
<reference evidence="2 3" key="1">
    <citation type="submission" date="2018-10" db="EMBL/GenBank/DDBJ databases">
        <title>Genome assembly for a Yunnan-Guizhou Plateau 3E fish, Anabarilius grahami (Regan), and its evolutionary and genetic applications.</title>
        <authorList>
            <person name="Jiang W."/>
        </authorList>
    </citation>
    <scope>NUCLEOTIDE SEQUENCE [LARGE SCALE GENOMIC DNA]</scope>
    <source>
        <strain evidence="2">AG-KIZ</strain>
        <tissue evidence="2">Muscle</tissue>
    </source>
</reference>
<comment type="caution">
    <text evidence="2">The sequence shown here is derived from an EMBL/GenBank/DDBJ whole genome shotgun (WGS) entry which is preliminary data.</text>
</comment>
<accession>A0A3N0XMV3</accession>
<dbReference type="AlphaFoldDB" id="A0A3N0XMV3"/>
<evidence type="ECO:0000313" key="2">
    <source>
        <dbReference type="EMBL" id="ROI79368.1"/>
    </source>
</evidence>
<evidence type="ECO:0000313" key="3">
    <source>
        <dbReference type="Proteomes" id="UP000281406"/>
    </source>
</evidence>
<keyword evidence="3" id="KW-1185">Reference proteome</keyword>
<organism evidence="2 3">
    <name type="scientific">Anabarilius grahami</name>
    <name type="common">Kanglang fish</name>
    <name type="synonym">Barilius grahami</name>
    <dbReference type="NCBI Taxonomy" id="495550"/>
    <lineage>
        <taxon>Eukaryota</taxon>
        <taxon>Metazoa</taxon>
        <taxon>Chordata</taxon>
        <taxon>Craniata</taxon>
        <taxon>Vertebrata</taxon>
        <taxon>Euteleostomi</taxon>
        <taxon>Actinopterygii</taxon>
        <taxon>Neopterygii</taxon>
        <taxon>Teleostei</taxon>
        <taxon>Ostariophysi</taxon>
        <taxon>Cypriniformes</taxon>
        <taxon>Xenocyprididae</taxon>
        <taxon>Xenocypridinae</taxon>
        <taxon>Xenocypridinae incertae sedis</taxon>
        <taxon>Anabarilius</taxon>
    </lineage>
</organism>
<protein>
    <submittedName>
        <fullName evidence="2">Uncharacterized protein</fullName>
    </submittedName>
</protein>
<proteinExistence type="predicted"/>
<name>A0A3N0XMV3_ANAGA</name>
<dbReference type="Proteomes" id="UP000281406">
    <property type="component" value="Unassembled WGS sequence"/>
</dbReference>
<feature type="compositionally biased region" description="Acidic residues" evidence="1">
    <location>
        <begin position="21"/>
        <end position="32"/>
    </location>
</feature>